<feature type="chain" id="PRO_5004878255" evidence="1">
    <location>
        <begin position="29"/>
        <end position="457"/>
    </location>
</feature>
<gene>
    <name evidence="2" type="ORF">BN873_p70007</name>
</gene>
<dbReference type="RefSeq" id="WP_048677181.1">
    <property type="nucleotide sequence ID" value="NZ_CBTJ020000119.1"/>
</dbReference>
<dbReference type="Proteomes" id="UP000035760">
    <property type="component" value="Unassembled WGS sequence"/>
</dbReference>
<protein>
    <submittedName>
        <fullName evidence="2">Uncharacterized protein</fullName>
    </submittedName>
</protein>
<feature type="signal peptide" evidence="1">
    <location>
        <begin position="1"/>
        <end position="28"/>
    </location>
</feature>
<comment type="caution">
    <text evidence="2">The sequence shown here is derived from an EMBL/GenBank/DDBJ whole genome shotgun (WGS) entry which is preliminary data.</text>
</comment>
<name>W6MCE4_9GAMM</name>
<dbReference type="EMBL" id="CBTJ020000119">
    <property type="protein sequence ID" value="CDI04769.1"/>
    <property type="molecule type" value="Genomic_DNA"/>
</dbReference>
<keyword evidence="1" id="KW-0732">Signal</keyword>
<accession>W6MCE4</accession>
<dbReference type="OrthoDB" id="8435546at2"/>
<reference evidence="2" key="1">
    <citation type="submission" date="2013-07" db="EMBL/GenBank/DDBJ databases">
        <authorList>
            <person name="McIlroy S."/>
        </authorList>
    </citation>
    <scope>NUCLEOTIDE SEQUENCE [LARGE SCALE GENOMIC DNA]</scope>
    <source>
        <strain evidence="2">Run_A_D11</strain>
    </source>
</reference>
<dbReference type="AlphaFoldDB" id="W6MCE4"/>
<evidence type="ECO:0000313" key="2">
    <source>
        <dbReference type="EMBL" id="CDI04769.1"/>
    </source>
</evidence>
<proteinExistence type="predicted"/>
<organism evidence="2 3">
    <name type="scientific">Candidatus Competibacter denitrificans Run_A_D11</name>
    <dbReference type="NCBI Taxonomy" id="1400863"/>
    <lineage>
        <taxon>Bacteria</taxon>
        <taxon>Pseudomonadati</taxon>
        <taxon>Pseudomonadota</taxon>
        <taxon>Gammaproteobacteria</taxon>
        <taxon>Candidatus Competibacteraceae</taxon>
        <taxon>Candidatus Competibacter</taxon>
    </lineage>
</organism>
<evidence type="ECO:0000313" key="3">
    <source>
        <dbReference type="Proteomes" id="UP000035760"/>
    </source>
</evidence>
<keyword evidence="3" id="KW-1185">Reference proteome</keyword>
<evidence type="ECO:0000256" key="1">
    <source>
        <dbReference type="SAM" id="SignalP"/>
    </source>
</evidence>
<reference evidence="2" key="2">
    <citation type="submission" date="2014-03" db="EMBL/GenBank/DDBJ databases">
        <title>Candidatus Competibacter-lineage genomes retrieved from metagenomes reveal functional metabolic diversity.</title>
        <authorList>
            <person name="McIlroy S.J."/>
            <person name="Albertsen M."/>
            <person name="Andresen E.K."/>
            <person name="Saunders A.M."/>
            <person name="Kristiansen R."/>
            <person name="Stokholm-Bjerregaard M."/>
            <person name="Nielsen K.L."/>
            <person name="Nielsen P.H."/>
        </authorList>
    </citation>
    <scope>NUCLEOTIDE SEQUENCE</scope>
    <source>
        <strain evidence="2">Run_A_D11</strain>
    </source>
</reference>
<sequence length="457" mass="49922">MLEKTVLCRWSRSLALALLLIASVTVRAATEIKVGDTYTTAGLIGRTIQALPACLRYCLLGIEIRVRYTGFTLEVFYVPRVEHYLSSLHVMASDRFPLEPYLEWSKTVGALQKSLLDRLAQVVPPLLGGQPLVESSGGQTRYGNYGHHQSTNFKEVELFGHPVALLPMLLDSTGHYSFTPAYASGGGYGYDGNGGYGDGASSGGSGDSGGGFIGSWTSWASPCFTHPNQCPMGPLFPIGIIRQFYPLTEVINQITSALDSIKGALNFIEMAKTLREIAHNVGNQGYGAGGGVQIDRLLCRNTVRIFYPYYLSGPDALFWRSGFPITDLDHATTLLNPFSTDRIGALGETWGHLYPRHGFLNNDHPGRVAPTLAYRGAHLVADSSVKLRPKFTSDEAKGHWQSLSPVPTPYCTANIADLPTPMDEGGGYAYNIWPRYECPLSDIGVLVMFIPFRYCFG</sequence>